<sequence>MQGSSEVIMERSKPLGTELVVSTSSTVDMTCGHPELLQSPAIPVSLKTAASPSPMDCELEEADGANVGLEQALQSFVSKEIQERIQKILEEVQQLSDTEKLLLYLRLPGETASESKDDFDQNQSLPISTTRAEQTQAFHWIRCHLEECDNNSTLPKHEVYDEYKAHCESMNAARTLSAPDFGKIIKCVFPRVKARRLGTRGNSKYCYSGIQRKKNVKPPTLPSLQVPSASEKEKSSSNSANSPNGGDKIEEDQTLSAACMLVCEWANKLLGRVFSTLIELARFLVGGSYVSSKSMAAFVVMSSNDLSTPQISHSLVSLLTPLKQSDDPMLLSQKRRQSQQMPKKMPQRQQQKQIQQIPSNSLIQQGAALCNTTPQLLAHKALVSVPTPPKTPHKQPLHIQPKPIQSSLQSPPSQIGQFYQQQQPQSGNPTTTPSGFPSKIRPVTPSMMSPTTPIQQAMPQTPSPFQSSPKFNTPGTPHNRPVTPSSANATPRHTPNSAEPTRFLFTPITSGSQEQRVNRGETSPPTLRPTATHPSQLINSDWPQQGAPQMGVNDMPMSPSKQPRLINQNPPSTPTSNRRPGSFAYPLPSPRTPQRIAPQQYVTSPTMASPGVGRQLNPVSPNVVQRSQEFMLPTVISHVETMASTGYSQGVSMSSVVSSGSDVHMTQQQQQQSKQGAPALLPKSCRFSSGSDNGQVPQASMIQHQTMDYSPELESICNQAISSTGQMPPPSYQRSQSVPPLTQHALAEQRFHPLTPQTTTRPQHLTPSPMDSSNQHLNGLKELRNRVLHGDVNNNGSRPPPDSAFSARRNLTPMLNAEHSNMNAAPPNWAVSQVRTNHPNRAGEDHEMTILENNLTFADLSNENDETLSDLNTLDEATTEAVLRNICNNTSGVWPTNDVHTWPNSQPLQIMD</sequence>
<feature type="compositionally biased region" description="Polar residues" evidence="2">
    <location>
        <begin position="507"/>
        <end position="525"/>
    </location>
</feature>
<evidence type="ECO:0000256" key="1">
    <source>
        <dbReference type="ARBA" id="ARBA00023125"/>
    </source>
</evidence>
<feature type="domain" description="RFX-type winged-helix" evidence="3">
    <location>
        <begin position="137"/>
        <end position="214"/>
    </location>
</feature>
<dbReference type="Gene3D" id="1.10.10.10">
    <property type="entry name" value="Winged helix-like DNA-binding domain superfamily/Winged helix DNA-binding domain"/>
    <property type="match status" value="1"/>
</dbReference>
<dbReference type="InterPro" id="IPR003150">
    <property type="entry name" value="DNA-bd_RFX"/>
</dbReference>
<feature type="compositionally biased region" description="Low complexity" evidence="2">
    <location>
        <begin position="399"/>
        <end position="435"/>
    </location>
</feature>
<evidence type="ECO:0000256" key="2">
    <source>
        <dbReference type="SAM" id="MobiDB-lite"/>
    </source>
</evidence>
<keyword evidence="5" id="KW-1185">Reference proteome</keyword>
<dbReference type="Proteomes" id="UP001159405">
    <property type="component" value="Unassembled WGS sequence"/>
</dbReference>
<feature type="region of interest" description="Disordered" evidence="2">
    <location>
        <begin position="326"/>
        <end position="358"/>
    </location>
</feature>
<feature type="region of interest" description="Disordered" evidence="2">
    <location>
        <begin position="216"/>
        <end position="249"/>
    </location>
</feature>
<proteinExistence type="predicted"/>
<feature type="region of interest" description="Disordered" evidence="2">
    <location>
        <begin position="385"/>
        <end position="595"/>
    </location>
</feature>
<dbReference type="Pfam" id="PF02257">
    <property type="entry name" value="RFX_DNA_binding"/>
    <property type="match status" value="1"/>
</dbReference>
<feature type="compositionally biased region" description="Low complexity" evidence="2">
    <location>
        <begin position="444"/>
        <end position="453"/>
    </location>
</feature>
<dbReference type="SUPFAM" id="SSF46785">
    <property type="entry name" value="Winged helix' DNA-binding domain"/>
    <property type="match status" value="1"/>
</dbReference>
<dbReference type="PANTHER" id="PTHR12619:SF21">
    <property type="entry name" value="RFX-TYPE WINGED-HELIX DOMAIN-CONTAINING PROTEIN"/>
    <property type="match status" value="1"/>
</dbReference>
<evidence type="ECO:0000313" key="4">
    <source>
        <dbReference type="EMBL" id="CAH3142323.1"/>
    </source>
</evidence>
<dbReference type="PROSITE" id="PS51526">
    <property type="entry name" value="RFX_DBD"/>
    <property type="match status" value="1"/>
</dbReference>
<keyword evidence="1" id="KW-0238">DNA-binding</keyword>
<feature type="compositionally biased region" description="Polar residues" evidence="2">
    <location>
        <begin position="755"/>
        <end position="773"/>
    </location>
</feature>
<dbReference type="EMBL" id="CALNXK010000068">
    <property type="protein sequence ID" value="CAH3142323.1"/>
    <property type="molecule type" value="Genomic_DNA"/>
</dbReference>
<dbReference type="Pfam" id="PF18326">
    <property type="entry name" value="RFX5_N"/>
    <property type="match status" value="1"/>
</dbReference>
<dbReference type="InterPro" id="IPR039779">
    <property type="entry name" value="RFX-like"/>
</dbReference>
<feature type="compositionally biased region" description="Polar residues" evidence="2">
    <location>
        <begin position="454"/>
        <end position="499"/>
    </location>
</feature>
<name>A0ABN8PJ84_9CNID</name>
<dbReference type="InterPro" id="IPR036388">
    <property type="entry name" value="WH-like_DNA-bd_sf"/>
</dbReference>
<accession>A0ABN8PJ84</accession>
<evidence type="ECO:0000313" key="5">
    <source>
        <dbReference type="Proteomes" id="UP001159405"/>
    </source>
</evidence>
<evidence type="ECO:0000259" key="3">
    <source>
        <dbReference type="PROSITE" id="PS51526"/>
    </source>
</evidence>
<feature type="compositionally biased region" description="Polar residues" evidence="2">
    <location>
        <begin position="532"/>
        <end position="547"/>
    </location>
</feature>
<feature type="compositionally biased region" description="Polar residues" evidence="2">
    <location>
        <begin position="559"/>
        <end position="579"/>
    </location>
</feature>
<protein>
    <recommendedName>
        <fullName evidence="3">RFX-type winged-helix domain-containing protein</fullName>
    </recommendedName>
</protein>
<feature type="compositionally biased region" description="Low complexity" evidence="2">
    <location>
        <begin position="338"/>
        <end position="358"/>
    </location>
</feature>
<feature type="compositionally biased region" description="Low complexity" evidence="2">
    <location>
        <begin position="658"/>
        <end position="672"/>
    </location>
</feature>
<gene>
    <name evidence="4" type="ORF">PLOB_00042268</name>
</gene>
<feature type="region of interest" description="Disordered" evidence="2">
    <location>
        <begin position="658"/>
        <end position="678"/>
    </location>
</feature>
<reference evidence="4 5" key="1">
    <citation type="submission" date="2022-05" db="EMBL/GenBank/DDBJ databases">
        <authorList>
            <consortium name="Genoscope - CEA"/>
            <person name="William W."/>
        </authorList>
    </citation>
    <scope>NUCLEOTIDE SEQUENCE [LARGE SCALE GENOMIC DNA]</scope>
</reference>
<dbReference type="PANTHER" id="PTHR12619">
    <property type="entry name" value="RFX TRANSCRIPTION FACTOR FAMILY"/>
    <property type="match status" value="1"/>
</dbReference>
<dbReference type="InterPro" id="IPR036390">
    <property type="entry name" value="WH_DNA-bd_sf"/>
</dbReference>
<feature type="region of interest" description="Disordered" evidence="2">
    <location>
        <begin position="753"/>
        <end position="773"/>
    </location>
</feature>
<dbReference type="Gene3D" id="6.10.140.1290">
    <property type="match status" value="1"/>
</dbReference>
<organism evidence="4 5">
    <name type="scientific">Porites lobata</name>
    <dbReference type="NCBI Taxonomy" id="104759"/>
    <lineage>
        <taxon>Eukaryota</taxon>
        <taxon>Metazoa</taxon>
        <taxon>Cnidaria</taxon>
        <taxon>Anthozoa</taxon>
        <taxon>Hexacorallia</taxon>
        <taxon>Scleractinia</taxon>
        <taxon>Fungiina</taxon>
        <taxon>Poritidae</taxon>
        <taxon>Porites</taxon>
    </lineage>
</organism>
<comment type="caution">
    <text evidence="4">The sequence shown here is derived from an EMBL/GenBank/DDBJ whole genome shotgun (WGS) entry which is preliminary data.</text>
</comment>